<comment type="pathway">
    <text evidence="1">Cofactor biosynthesis; tetrahydrofolate biosynthesis; 2-amino-4-hydroxy-6-hydroxymethyl-7,8-dihydropteridine diphosphate from 7,8-dihydroneopterin triphosphate: step 4/4.</text>
</comment>
<dbReference type="CDD" id="cd00483">
    <property type="entry name" value="HPPK"/>
    <property type="match status" value="1"/>
</dbReference>
<protein>
    <recommendedName>
        <fullName evidence="4">2-amino-4-hydroxy-6-hydroxymethyldihydropteridine pyrophosphokinase</fullName>
        <ecNumber evidence="3">2.7.6.3</ecNumber>
    </recommendedName>
    <alternativeName>
        <fullName evidence="11">6-hydroxymethyl-7,8-dihydropterin pyrophosphokinase</fullName>
    </alternativeName>
    <alternativeName>
        <fullName evidence="12">7,8-dihydro-6-hydroxymethylpterin-pyrophosphokinase</fullName>
    </alternativeName>
</protein>
<evidence type="ECO:0000256" key="9">
    <source>
        <dbReference type="ARBA" id="ARBA00022909"/>
    </source>
</evidence>
<dbReference type="Pfam" id="PF01288">
    <property type="entry name" value="HPPK"/>
    <property type="match status" value="1"/>
</dbReference>
<evidence type="ECO:0000256" key="11">
    <source>
        <dbReference type="ARBA" id="ARBA00029766"/>
    </source>
</evidence>
<evidence type="ECO:0000313" key="15">
    <source>
        <dbReference type="Proteomes" id="UP001370348"/>
    </source>
</evidence>
<dbReference type="PROSITE" id="PS00794">
    <property type="entry name" value="HPPK"/>
    <property type="match status" value="1"/>
</dbReference>
<proteinExistence type="inferred from homology"/>
<dbReference type="InterPro" id="IPR000550">
    <property type="entry name" value="Hppk"/>
</dbReference>
<sequence>MTRVVLGLGANLGDRRATLSEAARRIASNIAPIEAASWVYETAPVGPPQPHYLNAAVLLRWPDDDLRGLLARLLEVELSLGRVRAERWGPRTIDVDILWADEVALASPELTVPHPRLHERAFAVLPLLDVAPDAPYRVPPTPPGEVERFAPPSDWFIVPAVAQ</sequence>
<reference evidence="14 15" key="1">
    <citation type="submission" date="2021-12" db="EMBL/GenBank/DDBJ databases">
        <title>Discovery of the Pendulisporaceae a myxobacterial family with distinct sporulation behavior and unique specialized metabolism.</title>
        <authorList>
            <person name="Garcia R."/>
            <person name="Popoff A."/>
            <person name="Bader C.D."/>
            <person name="Loehr J."/>
            <person name="Walesch S."/>
            <person name="Walt C."/>
            <person name="Boldt J."/>
            <person name="Bunk B."/>
            <person name="Haeckl F.J.F.P.J."/>
            <person name="Gunesch A.P."/>
            <person name="Birkelbach J."/>
            <person name="Nuebel U."/>
            <person name="Pietschmann T."/>
            <person name="Bach T."/>
            <person name="Mueller R."/>
        </authorList>
    </citation>
    <scope>NUCLEOTIDE SEQUENCE [LARGE SCALE GENOMIC DNA]</scope>
    <source>
        <strain evidence="14 15">MSr11954</strain>
    </source>
</reference>
<organism evidence="14 15">
    <name type="scientific">Pendulispora albinea</name>
    <dbReference type="NCBI Taxonomy" id="2741071"/>
    <lineage>
        <taxon>Bacteria</taxon>
        <taxon>Pseudomonadati</taxon>
        <taxon>Myxococcota</taxon>
        <taxon>Myxococcia</taxon>
        <taxon>Myxococcales</taxon>
        <taxon>Sorangiineae</taxon>
        <taxon>Pendulisporaceae</taxon>
        <taxon>Pendulispora</taxon>
    </lineage>
</organism>
<keyword evidence="8" id="KW-0067">ATP-binding</keyword>
<dbReference type="GO" id="GO:0003848">
    <property type="term" value="F:2-amino-4-hydroxy-6-hydroxymethyldihydropteridine diphosphokinase activity"/>
    <property type="evidence" value="ECO:0007669"/>
    <property type="project" value="UniProtKB-EC"/>
</dbReference>
<keyword evidence="15" id="KW-1185">Reference proteome</keyword>
<dbReference type="PANTHER" id="PTHR43071">
    <property type="entry name" value="2-AMINO-4-HYDROXY-6-HYDROXYMETHYLDIHYDROPTERIDINE PYROPHOSPHOKINASE"/>
    <property type="match status" value="1"/>
</dbReference>
<dbReference type="Gene3D" id="3.30.70.560">
    <property type="entry name" value="7,8-Dihydro-6-hydroxymethylpterin-pyrophosphokinase HPPK"/>
    <property type="match status" value="1"/>
</dbReference>
<evidence type="ECO:0000256" key="2">
    <source>
        <dbReference type="ARBA" id="ARBA00005810"/>
    </source>
</evidence>
<comment type="function">
    <text evidence="10">Catalyzes the transfer of pyrophosphate from adenosine triphosphate (ATP) to 6-hydroxymethyl-7,8-dihydropterin, an enzymatic step in folate biosynthesis pathway.</text>
</comment>
<evidence type="ECO:0000256" key="1">
    <source>
        <dbReference type="ARBA" id="ARBA00005051"/>
    </source>
</evidence>
<evidence type="ECO:0000256" key="6">
    <source>
        <dbReference type="ARBA" id="ARBA00022741"/>
    </source>
</evidence>
<dbReference type="PANTHER" id="PTHR43071:SF1">
    <property type="entry name" value="2-AMINO-4-HYDROXY-6-HYDROXYMETHYLDIHYDROPTERIDINE PYROPHOSPHOKINASE"/>
    <property type="match status" value="1"/>
</dbReference>
<evidence type="ECO:0000256" key="3">
    <source>
        <dbReference type="ARBA" id="ARBA00013253"/>
    </source>
</evidence>
<evidence type="ECO:0000256" key="5">
    <source>
        <dbReference type="ARBA" id="ARBA00022679"/>
    </source>
</evidence>
<dbReference type="EC" id="2.7.6.3" evidence="3"/>
<gene>
    <name evidence="14" type="primary">folK</name>
    <name evidence="14" type="ORF">LZC94_05400</name>
</gene>
<keyword evidence="7" id="KW-0418">Kinase</keyword>
<dbReference type="Proteomes" id="UP001370348">
    <property type="component" value="Chromosome"/>
</dbReference>
<keyword evidence="6" id="KW-0547">Nucleotide-binding</keyword>
<evidence type="ECO:0000259" key="13">
    <source>
        <dbReference type="PROSITE" id="PS00794"/>
    </source>
</evidence>
<evidence type="ECO:0000256" key="12">
    <source>
        <dbReference type="ARBA" id="ARBA00033413"/>
    </source>
</evidence>
<accession>A0ABZ2M149</accession>
<evidence type="ECO:0000256" key="4">
    <source>
        <dbReference type="ARBA" id="ARBA00016218"/>
    </source>
</evidence>
<evidence type="ECO:0000313" key="14">
    <source>
        <dbReference type="EMBL" id="WXB16712.1"/>
    </source>
</evidence>
<keyword evidence="9" id="KW-0289">Folate biosynthesis</keyword>
<evidence type="ECO:0000256" key="10">
    <source>
        <dbReference type="ARBA" id="ARBA00029409"/>
    </source>
</evidence>
<evidence type="ECO:0000256" key="8">
    <source>
        <dbReference type="ARBA" id="ARBA00022840"/>
    </source>
</evidence>
<dbReference type="SUPFAM" id="SSF55083">
    <property type="entry name" value="6-hydroxymethyl-7,8-dihydropterin pyrophosphokinase, HPPK"/>
    <property type="match status" value="1"/>
</dbReference>
<keyword evidence="5 14" id="KW-0808">Transferase</keyword>
<dbReference type="NCBIfam" id="TIGR01498">
    <property type="entry name" value="folK"/>
    <property type="match status" value="1"/>
</dbReference>
<evidence type="ECO:0000256" key="7">
    <source>
        <dbReference type="ARBA" id="ARBA00022777"/>
    </source>
</evidence>
<feature type="domain" description="7,8-dihydro-6-hydroxymethylpterin-pyrophosphokinase" evidence="13">
    <location>
        <begin position="87"/>
        <end position="98"/>
    </location>
</feature>
<dbReference type="EMBL" id="CP089984">
    <property type="protein sequence ID" value="WXB16712.1"/>
    <property type="molecule type" value="Genomic_DNA"/>
</dbReference>
<name>A0ABZ2M149_9BACT</name>
<dbReference type="RefSeq" id="WP_394826341.1">
    <property type="nucleotide sequence ID" value="NZ_CP089984.1"/>
</dbReference>
<comment type="similarity">
    <text evidence="2">Belongs to the HPPK family.</text>
</comment>
<dbReference type="InterPro" id="IPR035907">
    <property type="entry name" value="Hppk_sf"/>
</dbReference>